<organism evidence="3">
    <name type="scientific">Human betaherpesvirus 6</name>
    <dbReference type="NCBI Taxonomy" id="10368"/>
    <lineage>
        <taxon>Viruses</taxon>
        <taxon>Duplodnaviria</taxon>
        <taxon>Heunggongvirae</taxon>
        <taxon>Peploviricota</taxon>
        <taxon>Herviviricetes</taxon>
        <taxon>Herpesvirales</taxon>
        <taxon>Orthoherpesviridae</taxon>
        <taxon>Betaherpesvirinae</taxon>
        <taxon>Roseolovirus</taxon>
    </lineage>
</organism>
<sequence length="162" mass="18179">MVSSRWLFRVTVRPHTLPLKPGRARAPLPPAVDVWRVLVRAPRVCVRRTLLLGVYGGDMRSLSAVVAEAVREVGACRTSGPERRRSPLGIADVRDRAGSIRRSVSGVFPSFRPRVFFLFVFVFFRLFFPSSFVASVASRGVSRRVCGGRLRLADARRGRRCR</sequence>
<dbReference type="EMBL" id="KY315531">
    <property type="protein sequence ID" value="QFW66631.1"/>
    <property type="molecule type" value="Genomic_DNA"/>
</dbReference>
<keyword evidence="1" id="KW-0812">Transmembrane</keyword>
<dbReference type="EMBL" id="KY315549">
    <property type="protein sequence ID" value="QFX28745.1"/>
    <property type="molecule type" value="Genomic_DNA"/>
</dbReference>
<accession>A0A5P9ULK6</accession>
<dbReference type="EMBL" id="KY315549">
    <property type="protein sequence ID" value="QFX28733.1"/>
    <property type="molecule type" value="Genomic_DNA"/>
</dbReference>
<dbReference type="EMBL" id="KY315540">
    <property type="protein sequence ID" value="QFW95490.1"/>
    <property type="molecule type" value="Genomic_DNA"/>
</dbReference>
<keyword evidence="1" id="KW-0472">Membrane</keyword>
<feature type="transmembrane region" description="Helical" evidence="1">
    <location>
        <begin position="115"/>
        <end position="134"/>
    </location>
</feature>
<reference evidence="3" key="1">
    <citation type="journal article" date="2018" name="BMC Genomics">
        <title>Comparative genomic, transcriptomic, and proteomic reannotation of human herpesvirus 6.</title>
        <authorList>
            <person name="Greninger A.L."/>
            <person name="Knudsen G.M."/>
            <person name="Roychoudhury P."/>
            <person name="Hanson D.J."/>
            <person name="Sedlak R.H."/>
            <person name="Xie H."/>
            <person name="Guan J."/>
            <person name="Nguyen T."/>
            <person name="Peddu V."/>
            <person name="Boeckh M."/>
            <person name="Huang M.L."/>
            <person name="Cook L."/>
            <person name="Depledge D.P."/>
            <person name="Zerr D.M."/>
            <person name="Koelle D.M."/>
            <person name="Gantt S."/>
            <person name="Yoshikawa T."/>
            <person name="Caserta M."/>
            <person name="Hill J.A."/>
            <person name="Jerome K.R."/>
        </authorList>
    </citation>
    <scope>NUCLEOTIDE SEQUENCE</scope>
    <source>
        <strain evidence="2">HP23A7</strain>
        <strain evidence="3">HP73F12</strain>
        <strain evidence="4">HP94B11</strain>
        <strain evidence="5">JHPT-D12</strain>
    </source>
</reference>
<evidence type="ECO:0000313" key="2">
    <source>
        <dbReference type="EMBL" id="QFW66621.1"/>
    </source>
</evidence>
<dbReference type="EMBL" id="KY315555">
    <property type="protein sequence ID" value="QFX53666.1"/>
    <property type="molecule type" value="Genomic_DNA"/>
</dbReference>
<dbReference type="EMBL" id="KY315555">
    <property type="protein sequence ID" value="QFX53673.1"/>
    <property type="molecule type" value="Genomic_DNA"/>
</dbReference>
<keyword evidence="1" id="KW-1133">Transmembrane helix</keyword>
<evidence type="ECO:0000256" key="1">
    <source>
        <dbReference type="SAM" id="Phobius"/>
    </source>
</evidence>
<evidence type="ECO:0000313" key="4">
    <source>
        <dbReference type="EMBL" id="QFX28733.1"/>
    </source>
</evidence>
<dbReference type="EMBL" id="KY315531">
    <property type="protein sequence ID" value="QFW66621.1"/>
    <property type="molecule type" value="Genomic_DNA"/>
</dbReference>
<dbReference type="EMBL" id="KY315540">
    <property type="protein sequence ID" value="QFW95499.1"/>
    <property type="molecule type" value="Genomic_DNA"/>
</dbReference>
<evidence type="ECO:0000313" key="5">
    <source>
        <dbReference type="EMBL" id="QFX53666.1"/>
    </source>
</evidence>
<name>A0A5P9ULK6_9BETA</name>
<protein>
    <submittedName>
        <fullName evidence="3">Uncharacterized protein</fullName>
    </submittedName>
</protein>
<evidence type="ECO:0000313" key="3">
    <source>
        <dbReference type="EMBL" id="QFW95490.1"/>
    </source>
</evidence>
<proteinExistence type="predicted"/>